<keyword evidence="5" id="KW-0573">Peptidoglycan synthesis</keyword>
<dbReference type="Pfam" id="PF00768">
    <property type="entry name" value="Peptidase_S11"/>
    <property type="match status" value="1"/>
</dbReference>
<dbReference type="Proteomes" id="UP001208771">
    <property type="component" value="Unassembled WGS sequence"/>
</dbReference>
<dbReference type="PROSITE" id="PS51724">
    <property type="entry name" value="SPOR"/>
    <property type="match status" value="1"/>
</dbReference>
<dbReference type="SUPFAM" id="SSF110997">
    <property type="entry name" value="Sporulation related repeat"/>
    <property type="match status" value="1"/>
</dbReference>
<gene>
    <name evidence="12" type="ORF">NOF55_13005</name>
</gene>
<keyword evidence="2 10" id="KW-0732">Signal</keyword>
<dbReference type="GO" id="GO:0008360">
    <property type="term" value="P:regulation of cell shape"/>
    <property type="evidence" value="ECO:0007669"/>
    <property type="project" value="UniProtKB-KW"/>
</dbReference>
<keyword evidence="12" id="KW-0121">Carboxypeptidase</keyword>
<comment type="similarity">
    <text evidence="1 9">Belongs to the peptidase S11 family.</text>
</comment>
<evidence type="ECO:0000256" key="1">
    <source>
        <dbReference type="ARBA" id="ARBA00007164"/>
    </source>
</evidence>
<keyword evidence="6" id="KW-0961">Cell wall biogenesis/degradation</keyword>
<keyword evidence="12" id="KW-0645">Protease</keyword>
<feature type="binding site" evidence="8">
    <location>
        <position position="215"/>
    </location>
    <ligand>
        <name>substrate</name>
    </ligand>
</feature>
<sequence length="423" mass="44899">MTFLTRLLVALALVLGIAGTAAANPRYAGFVIDARTGKVLYAENADARRYPASLTKMMTLYLAFEALDAGRMRETTRIAVSRRAAAEPPSKIGLKAGSTITVRDAMLALVTKSANDAATALGEHLGGSEAGFARMATEKARALGMRNTTFRNAHGLPNPRQVTTARDMAILGIALREHFPQRYAIFQTRSFSFGKQVFGNHNRLLQQVKGVDGIKTGYINASGFNLVTSARSGNRSIVAVVMGGNTAASRDAHMRDLIARYMPKASTRGGGGLVAKRGVSPVVTSSIAPEIRQAPVPTLRAEQTVQSASLGMLPVPEPRGAQAEVAALAQAADQSETFQEAAGGWTIQIAATPGRDDALSILERARSRVPGPLRDAAPLVVEYRTGGQTVYRARFAGFSGKDSAWQACGALKKHGFNCWASEG</sequence>
<protein>
    <submittedName>
        <fullName evidence="12">D-alanyl-D-alanine carboxypeptidase</fullName>
    </submittedName>
</protein>
<evidence type="ECO:0000256" key="3">
    <source>
        <dbReference type="ARBA" id="ARBA00022801"/>
    </source>
</evidence>
<dbReference type="InterPro" id="IPR001967">
    <property type="entry name" value="Peptidase_S11_N"/>
</dbReference>
<feature type="domain" description="SPOR" evidence="11">
    <location>
        <begin position="339"/>
        <end position="423"/>
    </location>
</feature>
<dbReference type="RefSeq" id="WP_306411811.1">
    <property type="nucleotide sequence ID" value="NZ_JANFPI010000004.1"/>
</dbReference>
<feature type="active site" description="Acyl-ester intermediate" evidence="7">
    <location>
        <position position="53"/>
    </location>
</feature>
<dbReference type="GO" id="GO:0009252">
    <property type="term" value="P:peptidoglycan biosynthetic process"/>
    <property type="evidence" value="ECO:0007669"/>
    <property type="project" value="UniProtKB-KW"/>
</dbReference>
<comment type="caution">
    <text evidence="12">The sequence shown here is derived from an EMBL/GenBank/DDBJ whole genome shotgun (WGS) entry which is preliminary data.</text>
</comment>
<dbReference type="GO" id="GO:0042834">
    <property type="term" value="F:peptidoglycan binding"/>
    <property type="evidence" value="ECO:0007669"/>
    <property type="project" value="InterPro"/>
</dbReference>
<dbReference type="Gene3D" id="3.30.70.1070">
    <property type="entry name" value="Sporulation related repeat"/>
    <property type="match status" value="1"/>
</dbReference>
<dbReference type="GO" id="GO:0009002">
    <property type="term" value="F:serine-type D-Ala-D-Ala carboxypeptidase activity"/>
    <property type="evidence" value="ECO:0007669"/>
    <property type="project" value="InterPro"/>
</dbReference>
<evidence type="ECO:0000313" key="12">
    <source>
        <dbReference type="EMBL" id="MCX8998022.1"/>
    </source>
</evidence>
<evidence type="ECO:0000256" key="4">
    <source>
        <dbReference type="ARBA" id="ARBA00022960"/>
    </source>
</evidence>
<keyword evidence="3" id="KW-0378">Hydrolase</keyword>
<evidence type="ECO:0000256" key="10">
    <source>
        <dbReference type="SAM" id="SignalP"/>
    </source>
</evidence>
<evidence type="ECO:0000256" key="9">
    <source>
        <dbReference type="RuleBase" id="RU004016"/>
    </source>
</evidence>
<evidence type="ECO:0000313" key="13">
    <source>
        <dbReference type="Proteomes" id="UP001208771"/>
    </source>
</evidence>
<evidence type="ECO:0000256" key="8">
    <source>
        <dbReference type="PIRSR" id="PIRSR618044-2"/>
    </source>
</evidence>
<dbReference type="Gene3D" id="3.40.710.10">
    <property type="entry name" value="DD-peptidase/beta-lactamase superfamily"/>
    <property type="match status" value="1"/>
</dbReference>
<reference evidence="12" key="1">
    <citation type="submission" date="2022-07" db="EMBL/GenBank/DDBJ databases">
        <title>Ectorhizobium quercum gen.nov., sp. nov.</title>
        <authorList>
            <person name="Ma T."/>
            <person name="Li Y."/>
        </authorList>
    </citation>
    <scope>NUCLEOTIDE SEQUENCE</scope>
    <source>
        <strain evidence="12">BDR2-2</strain>
    </source>
</reference>
<dbReference type="InterPro" id="IPR018044">
    <property type="entry name" value="Peptidase_S11"/>
</dbReference>
<evidence type="ECO:0000259" key="11">
    <source>
        <dbReference type="PROSITE" id="PS51724"/>
    </source>
</evidence>
<accession>A0AAE3N145</accession>
<feature type="signal peptide" evidence="10">
    <location>
        <begin position="1"/>
        <end position="23"/>
    </location>
</feature>
<dbReference type="InterPro" id="IPR036680">
    <property type="entry name" value="SPOR-like_sf"/>
</dbReference>
<keyword evidence="4" id="KW-0133">Cell shape</keyword>
<keyword evidence="13" id="KW-1185">Reference proteome</keyword>
<feature type="active site" description="Proton acceptor" evidence="7">
    <location>
        <position position="56"/>
    </location>
</feature>
<dbReference type="GO" id="GO:0071555">
    <property type="term" value="P:cell wall organization"/>
    <property type="evidence" value="ECO:0007669"/>
    <property type="project" value="UniProtKB-KW"/>
</dbReference>
<dbReference type="GO" id="GO:0006508">
    <property type="term" value="P:proteolysis"/>
    <property type="evidence" value="ECO:0007669"/>
    <property type="project" value="InterPro"/>
</dbReference>
<dbReference type="SUPFAM" id="SSF56601">
    <property type="entry name" value="beta-lactamase/transpeptidase-like"/>
    <property type="match status" value="1"/>
</dbReference>
<dbReference type="EMBL" id="JANFPI010000004">
    <property type="protein sequence ID" value="MCX8998022.1"/>
    <property type="molecule type" value="Genomic_DNA"/>
</dbReference>
<evidence type="ECO:0000256" key="5">
    <source>
        <dbReference type="ARBA" id="ARBA00022984"/>
    </source>
</evidence>
<dbReference type="Pfam" id="PF05036">
    <property type="entry name" value="SPOR"/>
    <property type="match status" value="1"/>
</dbReference>
<feature type="chain" id="PRO_5042138503" evidence="10">
    <location>
        <begin position="24"/>
        <end position="423"/>
    </location>
</feature>
<evidence type="ECO:0000256" key="6">
    <source>
        <dbReference type="ARBA" id="ARBA00023316"/>
    </source>
</evidence>
<dbReference type="AlphaFoldDB" id="A0AAE3N145"/>
<feature type="active site" evidence="7">
    <location>
        <position position="113"/>
    </location>
</feature>
<dbReference type="PANTHER" id="PTHR21581">
    <property type="entry name" value="D-ALANYL-D-ALANINE CARBOXYPEPTIDASE"/>
    <property type="match status" value="1"/>
</dbReference>
<evidence type="ECO:0000256" key="2">
    <source>
        <dbReference type="ARBA" id="ARBA00022729"/>
    </source>
</evidence>
<organism evidence="12 13">
    <name type="scientific">Ectorhizobium quercum</name>
    <dbReference type="NCBI Taxonomy" id="2965071"/>
    <lineage>
        <taxon>Bacteria</taxon>
        <taxon>Pseudomonadati</taxon>
        <taxon>Pseudomonadota</taxon>
        <taxon>Alphaproteobacteria</taxon>
        <taxon>Hyphomicrobiales</taxon>
        <taxon>Rhizobiaceae</taxon>
        <taxon>Ectorhizobium</taxon>
    </lineage>
</organism>
<dbReference type="PRINTS" id="PR00725">
    <property type="entry name" value="DADACBPTASE1"/>
</dbReference>
<proteinExistence type="inferred from homology"/>
<name>A0AAE3N145_9HYPH</name>
<dbReference type="PANTHER" id="PTHR21581:SF6">
    <property type="entry name" value="TRAFFICKING PROTEIN PARTICLE COMPLEX SUBUNIT 12"/>
    <property type="match status" value="1"/>
</dbReference>
<dbReference type="InterPro" id="IPR012338">
    <property type="entry name" value="Beta-lactam/transpept-like"/>
</dbReference>
<evidence type="ECO:0000256" key="7">
    <source>
        <dbReference type="PIRSR" id="PIRSR618044-1"/>
    </source>
</evidence>
<dbReference type="InterPro" id="IPR007730">
    <property type="entry name" value="SPOR-like_dom"/>
</dbReference>